<accession>A0A5S3NAP7</accession>
<dbReference type="RefSeq" id="WP_138535638.1">
    <property type="nucleotide sequence ID" value="NZ_VANR01000003.1"/>
</dbReference>
<sequence length="193" mass="22165">MKTIKKYLVVALMFGTLLGYANENNTPVKTIDVKRVKVEFNAVKKGNTLTIKQENGVTLYTSKITEAGTFSKTFDFSALASGSYIAELEKDFEIIKKSFKVENGTVLFSEKNETEFKPVIRTENELVLISKISFNNNPLQVTLLYKNEVIYSETIKETEAILNRVYRLSKEEKGDYKVIIHDNYRTYIQDFNI</sequence>
<keyword evidence="1" id="KW-0732">Signal</keyword>
<dbReference type="Proteomes" id="UP000307140">
    <property type="component" value="Unassembled WGS sequence"/>
</dbReference>
<dbReference type="EMBL" id="VANR01000003">
    <property type="protein sequence ID" value="TMM30689.1"/>
    <property type="molecule type" value="Genomic_DNA"/>
</dbReference>
<proteinExistence type="predicted"/>
<keyword evidence="3" id="KW-1185">Reference proteome</keyword>
<dbReference type="OrthoDB" id="1122048at2"/>
<gene>
    <name evidence="2" type="ORF">FDT66_07975</name>
</gene>
<protein>
    <submittedName>
        <fullName evidence="2">Uncharacterized protein</fullName>
    </submittedName>
</protein>
<name>A0A5S3NAP7_9FLAO</name>
<feature type="signal peptide" evidence="1">
    <location>
        <begin position="1"/>
        <end position="21"/>
    </location>
</feature>
<comment type="caution">
    <text evidence="2">The sequence shown here is derived from an EMBL/GenBank/DDBJ whole genome shotgun (WGS) entry which is preliminary data.</text>
</comment>
<dbReference type="AlphaFoldDB" id="A0A5S3NAP7"/>
<organism evidence="2 3">
    <name type="scientific">Polaribacter aestuariivivens</name>
    <dbReference type="NCBI Taxonomy" id="2304626"/>
    <lineage>
        <taxon>Bacteria</taxon>
        <taxon>Pseudomonadati</taxon>
        <taxon>Bacteroidota</taxon>
        <taxon>Flavobacteriia</taxon>
        <taxon>Flavobacteriales</taxon>
        <taxon>Flavobacteriaceae</taxon>
    </lineage>
</organism>
<evidence type="ECO:0000313" key="2">
    <source>
        <dbReference type="EMBL" id="TMM30689.1"/>
    </source>
</evidence>
<evidence type="ECO:0000313" key="3">
    <source>
        <dbReference type="Proteomes" id="UP000307140"/>
    </source>
</evidence>
<feature type="chain" id="PRO_5024467052" evidence="1">
    <location>
        <begin position="22"/>
        <end position="193"/>
    </location>
</feature>
<reference evidence="2 3" key="1">
    <citation type="submission" date="2019-05" db="EMBL/GenBank/DDBJ databases">
        <title>Polaribacter aestuariivivens sp. nov., isolated from a tidal flat.</title>
        <authorList>
            <person name="Yoon J.-H."/>
        </authorList>
    </citation>
    <scope>NUCLEOTIDE SEQUENCE [LARGE SCALE GENOMIC DNA]</scope>
    <source>
        <strain evidence="2 3">DBTF-3</strain>
    </source>
</reference>
<evidence type="ECO:0000256" key="1">
    <source>
        <dbReference type="SAM" id="SignalP"/>
    </source>
</evidence>